<dbReference type="RefSeq" id="XP_008904517.1">
    <property type="nucleotide sequence ID" value="XM_008906269.1"/>
</dbReference>
<evidence type="ECO:0000313" key="1">
    <source>
        <dbReference type="EMBL" id="ETN10080.1"/>
    </source>
</evidence>
<dbReference type="AlphaFoldDB" id="W2QCS1"/>
<protein>
    <submittedName>
        <fullName evidence="1">Uncharacterized protein</fullName>
    </submittedName>
</protein>
<dbReference type="VEuPathDB" id="FungiDB:PPTG_10812"/>
<name>W2QCS1_PHYN3</name>
<proteinExistence type="predicted"/>
<dbReference type="EMBL" id="KI669583">
    <property type="protein sequence ID" value="ETN10080.1"/>
    <property type="molecule type" value="Genomic_DNA"/>
</dbReference>
<sequence length="113" mass="12368">MTGEASGVTSRLQNVCAPCLHQFDLVMQSVYSSAMDDKFINIDGAEWSLAASEDLGRDKVLSELHELPRDLVHSYCAMSGMVGPLTKKGIDTKITQQPTEICGNYALSVKVRF</sequence>
<dbReference type="GeneID" id="20180396"/>
<reference evidence="1 2" key="2">
    <citation type="submission" date="2013-11" db="EMBL/GenBank/DDBJ databases">
        <title>The Genome Sequence of Phytophthora parasitica INRA-310.</title>
        <authorList>
            <consortium name="The Broad Institute Genomics Platform"/>
            <person name="Russ C."/>
            <person name="Tyler B."/>
            <person name="Panabieres F."/>
            <person name="Shan W."/>
            <person name="Tripathy S."/>
            <person name="Grunwald N."/>
            <person name="Machado M."/>
            <person name="Johnson C.S."/>
            <person name="Arredondo F."/>
            <person name="Hong C."/>
            <person name="Coffey M."/>
            <person name="Young S.K."/>
            <person name="Zeng Q."/>
            <person name="Gargeya S."/>
            <person name="Fitzgerald M."/>
            <person name="Abouelleil A."/>
            <person name="Alvarado L."/>
            <person name="Chapman S.B."/>
            <person name="Gainer-Dewar J."/>
            <person name="Goldberg J."/>
            <person name="Griggs A."/>
            <person name="Gujja S."/>
            <person name="Hansen M."/>
            <person name="Howarth C."/>
            <person name="Imamovic A."/>
            <person name="Ireland A."/>
            <person name="Larimer J."/>
            <person name="McCowan C."/>
            <person name="Murphy C."/>
            <person name="Pearson M."/>
            <person name="Poon T.W."/>
            <person name="Priest M."/>
            <person name="Roberts A."/>
            <person name="Saif S."/>
            <person name="Shea T."/>
            <person name="Sykes S."/>
            <person name="Wortman J."/>
            <person name="Nusbaum C."/>
            <person name="Birren B."/>
        </authorList>
    </citation>
    <scope>NUCLEOTIDE SEQUENCE [LARGE SCALE GENOMIC DNA]</scope>
    <source>
        <strain evidence="1 2">INRA-310</strain>
    </source>
</reference>
<evidence type="ECO:0000313" key="2">
    <source>
        <dbReference type="Proteomes" id="UP000018817"/>
    </source>
</evidence>
<accession>W2QCS1</accession>
<dbReference type="Proteomes" id="UP000018817">
    <property type="component" value="Unassembled WGS sequence"/>
</dbReference>
<organism evidence="1 2">
    <name type="scientific">Phytophthora nicotianae (strain INRA-310)</name>
    <name type="common">Phytophthora parasitica</name>
    <dbReference type="NCBI Taxonomy" id="761204"/>
    <lineage>
        <taxon>Eukaryota</taxon>
        <taxon>Sar</taxon>
        <taxon>Stramenopiles</taxon>
        <taxon>Oomycota</taxon>
        <taxon>Peronosporomycetes</taxon>
        <taxon>Peronosporales</taxon>
        <taxon>Peronosporaceae</taxon>
        <taxon>Phytophthora</taxon>
    </lineage>
</organism>
<gene>
    <name evidence="1" type="ORF">PPTG_10812</name>
</gene>
<reference evidence="2" key="1">
    <citation type="submission" date="2011-12" db="EMBL/GenBank/DDBJ databases">
        <authorList>
            <consortium name="The Broad Institute Genome Sequencing Platform"/>
            <person name="Russ C."/>
            <person name="Tyler B."/>
            <person name="Panabieres F."/>
            <person name="Shan W."/>
            <person name="Tripathy S."/>
            <person name="Grunwald N."/>
            <person name="Machado M."/>
            <person name="Young S.K."/>
            <person name="Zeng Q."/>
            <person name="Gargeya S."/>
            <person name="Fitzgerald M."/>
            <person name="Haas B."/>
            <person name="Abouelleil A."/>
            <person name="Alvarado L."/>
            <person name="Arachchi H.M."/>
            <person name="Berlin A."/>
            <person name="Chapman S.B."/>
            <person name="Gearin G."/>
            <person name="Goldberg J."/>
            <person name="Griggs A."/>
            <person name="Gujja S."/>
            <person name="Hansen M."/>
            <person name="Heiman D."/>
            <person name="Howarth C."/>
            <person name="Larimer J."/>
            <person name="Lui A."/>
            <person name="MacDonald P.J.P."/>
            <person name="McCowen C."/>
            <person name="Montmayeur A."/>
            <person name="Murphy C."/>
            <person name="Neiman D."/>
            <person name="Pearson M."/>
            <person name="Priest M."/>
            <person name="Roberts A."/>
            <person name="Saif S."/>
            <person name="Shea T."/>
            <person name="Sisk P."/>
            <person name="Stolte C."/>
            <person name="Sykes S."/>
            <person name="Wortman J."/>
            <person name="Nusbaum C."/>
            <person name="Birren B."/>
        </authorList>
    </citation>
    <scope>NUCLEOTIDE SEQUENCE [LARGE SCALE GENOMIC DNA]</scope>
    <source>
        <strain evidence="2">INRA-310</strain>
    </source>
</reference>